<dbReference type="Proteomes" id="UP000231414">
    <property type="component" value="Unassembled WGS sequence"/>
</dbReference>
<protein>
    <recommendedName>
        <fullName evidence="4">DUF4012 domain-containing protein</fullName>
    </recommendedName>
</protein>
<gene>
    <name evidence="2" type="ORF">COT52_02150</name>
</gene>
<name>A0A2H0X7D0_UNCKA</name>
<dbReference type="Pfam" id="PF13196">
    <property type="entry name" value="DUF4012"/>
    <property type="match status" value="1"/>
</dbReference>
<keyword evidence="1" id="KW-0472">Membrane</keyword>
<keyword evidence="1" id="KW-0812">Transmembrane</keyword>
<dbReference type="AlphaFoldDB" id="A0A2H0X7D0"/>
<feature type="transmembrane region" description="Helical" evidence="1">
    <location>
        <begin position="20"/>
        <end position="43"/>
    </location>
</feature>
<evidence type="ECO:0000313" key="3">
    <source>
        <dbReference type="Proteomes" id="UP000231414"/>
    </source>
</evidence>
<organism evidence="2 3">
    <name type="scientific">candidate division WWE3 bacterium CG08_land_8_20_14_0_20_43_13</name>
    <dbReference type="NCBI Taxonomy" id="1975087"/>
    <lineage>
        <taxon>Bacteria</taxon>
        <taxon>Katanobacteria</taxon>
    </lineage>
</organism>
<keyword evidence="1" id="KW-1133">Transmembrane helix</keyword>
<dbReference type="InterPro" id="IPR025101">
    <property type="entry name" value="DUF4012"/>
</dbReference>
<evidence type="ECO:0008006" key="4">
    <source>
        <dbReference type="Google" id="ProtNLM"/>
    </source>
</evidence>
<dbReference type="EMBL" id="PEYW01000030">
    <property type="protein sequence ID" value="PIS20745.1"/>
    <property type="molecule type" value="Genomic_DNA"/>
</dbReference>
<comment type="caution">
    <text evidence="2">The sequence shown here is derived from an EMBL/GenBank/DDBJ whole genome shotgun (WGS) entry which is preliminary data.</text>
</comment>
<proteinExistence type="predicted"/>
<reference evidence="3" key="1">
    <citation type="submission" date="2017-09" db="EMBL/GenBank/DDBJ databases">
        <title>Depth-based differentiation of microbial function through sediment-hosted aquifers and enrichment of novel symbionts in the deep terrestrial subsurface.</title>
        <authorList>
            <person name="Probst A.J."/>
            <person name="Ladd B."/>
            <person name="Jarett J.K."/>
            <person name="Geller-Mcgrath D.E."/>
            <person name="Sieber C.M.K."/>
            <person name="Emerson J.B."/>
            <person name="Anantharaman K."/>
            <person name="Thomas B.C."/>
            <person name="Malmstrom R."/>
            <person name="Stieglmeier M."/>
            <person name="Klingl A."/>
            <person name="Woyke T."/>
            <person name="Ryan C.M."/>
            <person name="Banfield J.F."/>
        </authorList>
    </citation>
    <scope>NUCLEOTIDE SEQUENCE [LARGE SCALE GENOMIC DNA]</scope>
</reference>
<evidence type="ECO:0000313" key="2">
    <source>
        <dbReference type="EMBL" id="PIS20745.1"/>
    </source>
</evidence>
<accession>A0A2H0X7D0</accession>
<evidence type="ECO:0000256" key="1">
    <source>
        <dbReference type="SAM" id="Phobius"/>
    </source>
</evidence>
<sequence>MSKYWSAKTKLVSLNRKSVFLGGVFLIVTLAVFFIFFLIIPLLRIRSKAIALHESVRYTKDGLALQDYPQLQRGVARLGGDLEGFESNYKKLSWLKVIPWVRSYYLDGQAFILAGADLISAGDKFLNILAPFAPTLGFKTQESIVTLGGQERIAGLIKAMPQVAGQLDAVKIDIVSGSQKLSRVNTNRYPETMRGYKIRSTLESVKSTLDSLAQSGPDLEDILNTLPRIMGDQERKVYLVLFQNDKEIRPTGGFWTAYALLGVEQGRIVSAQSGDMYFLDIDNRVSYYPPAPAPIANYLKLDKWYIRDSNLSPDYKESVETMLEFWNRVPGVPDLDGVIAVDTYFVEGLLKIVGPISLPGFKEPFSAENVVYQLEEYSNVLMKHSGERKDVLGSLMSQMIAKIFALPSNSYNDLLNTGVTLLAEKHILLYFVDGLAQELSQKYNLAGRITEFSGDYLHINDANFGGRKANWYMEQTVAKKVYRQGDNLLCDLELVYKNIGDYDSEWNTGYRDYMRILVPSGSQLISGSGGLEPFTSFNDLGKTVFATFLGVGPKETTVIKVTYKLPKEIIQDGQYKLHVQKQPGTQGFSYKIDFLGKEESIVLNKDTIVSF</sequence>